<keyword evidence="5" id="KW-0560">Oxidoreductase</keyword>
<dbReference type="Proteomes" id="UP000266745">
    <property type="component" value="Chromosome"/>
</dbReference>
<dbReference type="PANTHER" id="PTHR11835">
    <property type="entry name" value="DECARBOXYLATING DEHYDROGENASES-ISOCITRATE, ISOPROPYLMALATE, TARTRATE"/>
    <property type="match status" value="1"/>
</dbReference>
<dbReference type="STRING" id="1603555.SU86_008825"/>
<dbReference type="RefSeq" id="WP_048189086.1">
    <property type="nucleotide sequence ID" value="NZ_CP011097.1"/>
</dbReference>
<accession>A0A3G1B2V0</accession>
<evidence type="ECO:0000256" key="2">
    <source>
        <dbReference type="ARBA" id="ARBA00007769"/>
    </source>
</evidence>
<organism evidence="8 9">
    <name type="scientific">Candidatus Nitrosotenuis cloacae</name>
    <dbReference type="NCBI Taxonomy" id="1603555"/>
    <lineage>
        <taxon>Archaea</taxon>
        <taxon>Nitrososphaerota</taxon>
        <taxon>Candidatus Nitrosotenuis</taxon>
    </lineage>
</organism>
<dbReference type="GeneID" id="24874665"/>
<evidence type="ECO:0000313" key="8">
    <source>
        <dbReference type="EMBL" id="AJZ76441.1"/>
    </source>
</evidence>
<proteinExistence type="inferred from homology"/>
<dbReference type="GO" id="GO:0019298">
    <property type="term" value="P:coenzyme B biosynthetic process"/>
    <property type="evidence" value="ECO:0007669"/>
    <property type="project" value="UniProtKB-ARBA"/>
</dbReference>
<dbReference type="OrthoDB" id="6813at2157"/>
<comment type="cofactor">
    <cofactor evidence="1">
        <name>Mg(2+)</name>
        <dbReference type="ChEBI" id="CHEBI:18420"/>
    </cofactor>
</comment>
<dbReference type="Pfam" id="PF00180">
    <property type="entry name" value="Iso_dh"/>
    <property type="match status" value="1"/>
</dbReference>
<dbReference type="GO" id="GO:0006099">
    <property type="term" value="P:tricarboxylic acid cycle"/>
    <property type="evidence" value="ECO:0007669"/>
    <property type="project" value="TreeGrafter"/>
</dbReference>
<protein>
    <submittedName>
        <fullName evidence="8">3-isopropylmalate dehydrogenase</fullName>
    </submittedName>
</protein>
<gene>
    <name evidence="8" type="ORF">SU86_008825</name>
</gene>
<evidence type="ECO:0000256" key="5">
    <source>
        <dbReference type="ARBA" id="ARBA00023002"/>
    </source>
</evidence>
<dbReference type="GO" id="GO:0046872">
    <property type="term" value="F:metal ion binding"/>
    <property type="evidence" value="ECO:0007669"/>
    <property type="project" value="UniProtKB-KW"/>
</dbReference>
<reference evidence="8 9" key="1">
    <citation type="journal article" date="2016" name="Sci. Rep.">
        <title>A novel ammonia-oxidizing archaeon from wastewater treatment plant: Its enrichment, physiological and genomic characteristics.</title>
        <authorList>
            <person name="Li Y."/>
            <person name="Ding K."/>
            <person name="Wen X."/>
            <person name="Zhang B."/>
            <person name="Shen B."/>
            <person name="Yang Y."/>
        </authorList>
    </citation>
    <scope>NUCLEOTIDE SEQUENCE [LARGE SCALE GENOMIC DNA]</scope>
    <source>
        <strain evidence="8 9">SAT1</strain>
    </source>
</reference>
<evidence type="ECO:0000256" key="3">
    <source>
        <dbReference type="ARBA" id="ARBA00022723"/>
    </source>
</evidence>
<keyword evidence="9" id="KW-1185">Reference proteome</keyword>
<comment type="similarity">
    <text evidence="2">Belongs to the isocitrate and isopropylmalate dehydrogenases family.</text>
</comment>
<evidence type="ECO:0000259" key="7">
    <source>
        <dbReference type="SMART" id="SM01329"/>
    </source>
</evidence>
<dbReference type="AlphaFoldDB" id="A0A3G1B2V0"/>
<evidence type="ECO:0000256" key="1">
    <source>
        <dbReference type="ARBA" id="ARBA00001946"/>
    </source>
</evidence>
<dbReference type="EMBL" id="CP011097">
    <property type="protein sequence ID" value="AJZ76441.1"/>
    <property type="molecule type" value="Genomic_DNA"/>
</dbReference>
<dbReference type="GO" id="GO:0006102">
    <property type="term" value="P:isocitrate metabolic process"/>
    <property type="evidence" value="ECO:0007669"/>
    <property type="project" value="TreeGrafter"/>
</dbReference>
<dbReference type="FunFam" id="3.40.718.10:FF:000019">
    <property type="entry name" value="Homoisocitrate dehydrogenase"/>
    <property type="match status" value="1"/>
</dbReference>
<dbReference type="GO" id="GO:0004449">
    <property type="term" value="F:isocitrate dehydrogenase (NAD+) activity"/>
    <property type="evidence" value="ECO:0007669"/>
    <property type="project" value="TreeGrafter"/>
</dbReference>
<dbReference type="Gene3D" id="3.40.718.10">
    <property type="entry name" value="Isopropylmalate Dehydrogenase"/>
    <property type="match status" value="1"/>
</dbReference>
<dbReference type="KEGG" id="tah:SU86_008825"/>
<sequence length="344" mass="37835">MGKKATVIKGDGIGPEVVDSMIKVLQECNTQTEIILTDAGSEQWQKNGEKDPTYIPEQTMKLLESTNACFKGPTTTIPKPGAPRSVAVTLRQKFELYSNIRPIKTYKRVTPNHDLDFVCFREATEGLYTGIEVQLTDDAAIAIRKITRPGCRRFINSAMSWAKNYDMKKFVAITKRNILKVTDGIFWDEVCSAGSKIPGLDVQEIYIDNMMQQLVVNPSQFNGAVLASTNLFMDIVSELASGIIGSIGLVYSSNMGDNYAMFEAAHGSAPSFKGLNKVNPTAAVLSGAWMAEYLGERHIKDAVFAATDQVINEGKYVTFDIGGTATTQQMTDEICKIAKTKLRK</sequence>
<keyword evidence="6" id="KW-0520">NAD</keyword>
<dbReference type="SUPFAM" id="SSF53659">
    <property type="entry name" value="Isocitrate/Isopropylmalate dehydrogenase-like"/>
    <property type="match status" value="1"/>
</dbReference>
<evidence type="ECO:0000256" key="6">
    <source>
        <dbReference type="ARBA" id="ARBA00023027"/>
    </source>
</evidence>
<name>A0A3G1B2V0_9ARCH</name>
<dbReference type="PANTHER" id="PTHR11835:SF77">
    <property type="entry name" value="ISOCITRATE_ISOPROPYLMALATE DEHYDROGENASE FAMILY PROTEIN"/>
    <property type="match status" value="1"/>
</dbReference>
<dbReference type="InterPro" id="IPR024084">
    <property type="entry name" value="IsoPropMal-DH-like_dom"/>
</dbReference>
<keyword evidence="3" id="KW-0479">Metal-binding</keyword>
<evidence type="ECO:0000256" key="4">
    <source>
        <dbReference type="ARBA" id="ARBA00022842"/>
    </source>
</evidence>
<keyword evidence="4" id="KW-0460">Magnesium</keyword>
<dbReference type="SMART" id="SM01329">
    <property type="entry name" value="Iso_dh"/>
    <property type="match status" value="1"/>
</dbReference>
<feature type="domain" description="Isopropylmalate dehydrogenase-like" evidence="7">
    <location>
        <begin position="4"/>
        <end position="334"/>
    </location>
</feature>
<evidence type="ECO:0000313" key="9">
    <source>
        <dbReference type="Proteomes" id="UP000266745"/>
    </source>
</evidence>